<feature type="domain" description="Methyltransferase small" evidence="5">
    <location>
        <begin position="173"/>
        <end position="342"/>
    </location>
</feature>
<sequence length="348" mass="36889">MGDQVSRVIMAEVDRLDLPAPRRVAVLDDHDGSLLLAAAERWPDAELALCCDDLADERDGRAQAEQAGLRIEVDRDLDQAARGAQLCLARLPKSLDALDDLAATVARHAAAEVVLLASGRVKHLTRSMNTTLERHFGEVRGSLGLGKARALVAAAPRPDGPEPEPRRAAVAGLEVVAYGGVFAGAALDPGTRLLLAQADRFPTAATAIDLGCGTGLIACTLARDLPDATVIGIDSSLAAVRSAQATAAANGLAERIDVRRSDGLTEVGDHAVDLIVCNPPFHRGTAKDSSTALTMITDAARVLRPGGELWLVYNTHLPYRSTLRAMIGRTELITQDQGYLVTRSRRPD</sequence>
<evidence type="ECO:0000313" key="8">
    <source>
        <dbReference type="Proteomes" id="UP000569914"/>
    </source>
</evidence>
<protein>
    <submittedName>
        <fullName evidence="7">16S rRNA (Guanine1207-N2)-methyltransferase</fullName>
        <ecNumber evidence="7">2.1.1.172</ecNumber>
    </submittedName>
</protein>
<dbReference type="EC" id="2.1.1.172" evidence="7"/>
<keyword evidence="4 7" id="KW-0808">Transferase</keyword>
<evidence type="ECO:0000256" key="3">
    <source>
        <dbReference type="ARBA" id="ARBA00022603"/>
    </source>
</evidence>
<comment type="caution">
    <text evidence="7">The sequence shown here is derived from an EMBL/GenBank/DDBJ whole genome shotgun (WGS) entry which is preliminary data.</text>
</comment>
<feature type="domain" description="RlmG N-terminal" evidence="6">
    <location>
        <begin position="20"/>
        <end position="153"/>
    </location>
</feature>
<dbReference type="Gene3D" id="3.40.50.150">
    <property type="entry name" value="Vaccinia Virus protein VP39"/>
    <property type="match status" value="2"/>
</dbReference>
<dbReference type="InterPro" id="IPR058679">
    <property type="entry name" value="RlmG_N"/>
</dbReference>
<gene>
    <name evidence="7" type="ORF">BKA15_003987</name>
</gene>
<dbReference type="InterPro" id="IPR002052">
    <property type="entry name" value="DNA_methylase_N6_adenine_CS"/>
</dbReference>
<organism evidence="7 8">
    <name type="scientific">Microlunatus parietis</name>
    <dbReference type="NCBI Taxonomy" id="682979"/>
    <lineage>
        <taxon>Bacteria</taxon>
        <taxon>Bacillati</taxon>
        <taxon>Actinomycetota</taxon>
        <taxon>Actinomycetes</taxon>
        <taxon>Propionibacteriales</taxon>
        <taxon>Propionibacteriaceae</taxon>
        <taxon>Microlunatus</taxon>
    </lineage>
</organism>
<dbReference type="GO" id="GO:0003676">
    <property type="term" value="F:nucleic acid binding"/>
    <property type="evidence" value="ECO:0007669"/>
    <property type="project" value="InterPro"/>
</dbReference>
<dbReference type="RefSeq" id="WP_179753613.1">
    <property type="nucleotide sequence ID" value="NZ_JACCBU010000001.1"/>
</dbReference>
<dbReference type="PROSITE" id="PS00092">
    <property type="entry name" value="N6_MTASE"/>
    <property type="match status" value="1"/>
</dbReference>
<dbReference type="AlphaFoldDB" id="A0A7Y9LD93"/>
<evidence type="ECO:0000256" key="2">
    <source>
        <dbReference type="ARBA" id="ARBA00022552"/>
    </source>
</evidence>
<evidence type="ECO:0000256" key="4">
    <source>
        <dbReference type="ARBA" id="ARBA00022679"/>
    </source>
</evidence>
<dbReference type="Pfam" id="PF26049">
    <property type="entry name" value="RLMG_N"/>
    <property type="match status" value="1"/>
</dbReference>
<dbReference type="PANTHER" id="PTHR47816:SF5">
    <property type="entry name" value="RIBOSOMAL RNA LARGE SUBUNIT METHYLTRANSFERASE G"/>
    <property type="match status" value="1"/>
</dbReference>
<keyword evidence="2" id="KW-0698">rRNA processing</keyword>
<proteinExistence type="predicted"/>
<reference evidence="7 8" key="1">
    <citation type="submission" date="2020-07" db="EMBL/GenBank/DDBJ databases">
        <title>Sequencing the genomes of 1000 actinobacteria strains.</title>
        <authorList>
            <person name="Klenk H.-P."/>
        </authorList>
    </citation>
    <scope>NUCLEOTIDE SEQUENCE [LARGE SCALE GENOMIC DNA]</scope>
    <source>
        <strain evidence="7 8">DSM 22083</strain>
    </source>
</reference>
<keyword evidence="8" id="KW-1185">Reference proteome</keyword>
<dbReference type="CDD" id="cd02440">
    <property type="entry name" value="AdoMet_MTases"/>
    <property type="match status" value="1"/>
</dbReference>
<dbReference type="InterPro" id="IPR007848">
    <property type="entry name" value="Small_mtfrase_dom"/>
</dbReference>
<dbReference type="InterPro" id="IPR029063">
    <property type="entry name" value="SAM-dependent_MTases_sf"/>
</dbReference>
<evidence type="ECO:0000313" key="7">
    <source>
        <dbReference type="EMBL" id="NYE72658.1"/>
    </source>
</evidence>
<accession>A0A7Y9LD93</accession>
<dbReference type="Proteomes" id="UP000569914">
    <property type="component" value="Unassembled WGS sequence"/>
</dbReference>
<keyword evidence="1" id="KW-0963">Cytoplasm</keyword>
<evidence type="ECO:0000259" key="5">
    <source>
        <dbReference type="Pfam" id="PF05175"/>
    </source>
</evidence>
<dbReference type="Pfam" id="PF05175">
    <property type="entry name" value="MTS"/>
    <property type="match status" value="1"/>
</dbReference>
<dbReference type="InterPro" id="IPR046977">
    <property type="entry name" value="RsmC/RlmG"/>
</dbReference>
<dbReference type="EMBL" id="JACCBU010000001">
    <property type="protein sequence ID" value="NYE72658.1"/>
    <property type="molecule type" value="Genomic_DNA"/>
</dbReference>
<keyword evidence="3 7" id="KW-0489">Methyltransferase</keyword>
<dbReference type="SUPFAM" id="SSF53335">
    <property type="entry name" value="S-adenosyl-L-methionine-dependent methyltransferases"/>
    <property type="match status" value="1"/>
</dbReference>
<evidence type="ECO:0000256" key="1">
    <source>
        <dbReference type="ARBA" id="ARBA00022490"/>
    </source>
</evidence>
<dbReference type="GO" id="GO:0052914">
    <property type="term" value="F:16S rRNA (guanine(1207)-N(2))-methyltransferase activity"/>
    <property type="evidence" value="ECO:0007669"/>
    <property type="project" value="UniProtKB-EC"/>
</dbReference>
<dbReference type="PANTHER" id="PTHR47816">
    <property type="entry name" value="RIBOSOMAL RNA SMALL SUBUNIT METHYLTRANSFERASE C"/>
    <property type="match status" value="1"/>
</dbReference>
<evidence type="ECO:0000259" key="6">
    <source>
        <dbReference type="Pfam" id="PF26049"/>
    </source>
</evidence>
<name>A0A7Y9LD93_9ACTN</name>